<evidence type="ECO:0000313" key="7">
    <source>
        <dbReference type="EMBL" id="MCF8716148.1"/>
    </source>
</evidence>
<organism evidence="7 8">
    <name type="scientific">Joostella atrarenae</name>
    <dbReference type="NCBI Taxonomy" id="679257"/>
    <lineage>
        <taxon>Bacteria</taxon>
        <taxon>Pseudomonadati</taxon>
        <taxon>Bacteroidota</taxon>
        <taxon>Flavobacteriia</taxon>
        <taxon>Flavobacteriales</taxon>
        <taxon>Flavobacteriaceae</taxon>
        <taxon>Joostella</taxon>
    </lineage>
</organism>
<dbReference type="Proteomes" id="UP000829517">
    <property type="component" value="Unassembled WGS sequence"/>
</dbReference>
<dbReference type="Pfam" id="PF21621">
    <property type="entry name" value="MPI_cupin_dom"/>
    <property type="match status" value="1"/>
</dbReference>
<keyword evidence="7" id="KW-0413">Isomerase</keyword>
<keyword evidence="8" id="KW-1185">Reference proteome</keyword>
<comment type="caution">
    <text evidence="7">The sequence shown here is derived from an EMBL/GenBank/DDBJ whole genome shotgun (WGS) entry which is preliminary data.</text>
</comment>
<dbReference type="Gene3D" id="2.60.120.10">
    <property type="entry name" value="Jelly Rolls"/>
    <property type="match status" value="2"/>
</dbReference>
<dbReference type="PANTHER" id="PTHR42742">
    <property type="entry name" value="TRANSCRIPTIONAL REPRESSOR MPRA"/>
    <property type="match status" value="1"/>
</dbReference>
<dbReference type="PANTHER" id="PTHR42742:SF3">
    <property type="entry name" value="FRUCTOKINASE"/>
    <property type="match status" value="1"/>
</dbReference>
<evidence type="ECO:0000256" key="3">
    <source>
        <dbReference type="ARBA" id="ARBA00029741"/>
    </source>
</evidence>
<feature type="domain" description="Phosphomannose isomerase type I catalytic" evidence="5">
    <location>
        <begin position="7"/>
        <end position="114"/>
    </location>
</feature>
<gene>
    <name evidence="7" type="ORF">JM658_15060</name>
</gene>
<keyword evidence="1" id="KW-0479">Metal-binding</keyword>
<evidence type="ECO:0000259" key="6">
    <source>
        <dbReference type="Pfam" id="PF21621"/>
    </source>
</evidence>
<dbReference type="InterPro" id="IPR049071">
    <property type="entry name" value="MPI_cupin_dom"/>
</dbReference>
<dbReference type="Pfam" id="PF20511">
    <property type="entry name" value="PMI_typeI_cat"/>
    <property type="match status" value="1"/>
</dbReference>
<evidence type="ECO:0000259" key="5">
    <source>
        <dbReference type="Pfam" id="PF20511"/>
    </source>
</evidence>
<dbReference type="CDD" id="cd07010">
    <property type="entry name" value="cupin_PMI_type_I_N_bac"/>
    <property type="match status" value="1"/>
</dbReference>
<keyword evidence="2" id="KW-0862">Zinc</keyword>
<accession>A0ABS9J6T6</accession>
<name>A0ABS9J6T6_9FLAO</name>
<evidence type="ECO:0000256" key="2">
    <source>
        <dbReference type="ARBA" id="ARBA00022833"/>
    </source>
</evidence>
<dbReference type="InterPro" id="IPR014628">
    <property type="entry name" value="Man6P_isomerase_Firm_short"/>
</dbReference>
<dbReference type="GO" id="GO:0016853">
    <property type="term" value="F:isomerase activity"/>
    <property type="evidence" value="ECO:0007669"/>
    <property type="project" value="UniProtKB-KW"/>
</dbReference>
<proteinExistence type="predicted"/>
<dbReference type="InterPro" id="IPR011051">
    <property type="entry name" value="RmlC_Cupin_sf"/>
</dbReference>
<evidence type="ECO:0000313" key="8">
    <source>
        <dbReference type="Proteomes" id="UP000829517"/>
    </source>
</evidence>
<dbReference type="PIRSF" id="PIRSF036894">
    <property type="entry name" value="PMI_Firm_short"/>
    <property type="match status" value="1"/>
</dbReference>
<feature type="domain" description="Mannose-6-phosphate isomerase cupin" evidence="6">
    <location>
        <begin position="244"/>
        <end position="321"/>
    </location>
</feature>
<sequence length="322" mass="36429">MKLYPIKFNPIFKEYLWGGTKLKEVLGKDVKTETASESWELSGVEGNVSVVSNGELKGNTLQELIDTYKEEFLGKDVYNRFGNKFPILIKFIDAKLDLSVQLHPNDALAKERHNSFGKTEMWYVMQADPGSKLIVGFNETLTKETYLEHLKNGKLLEILNQEEVTAGDTYFINTGKVHAIGAGILLAEIQQTSDVTYRIYDYERKDKDGNTRELHTEQAVDAIDYQKKDDFKTSYETTYNSSNNMVNCDYFVTNYLNVVGTFVKQLVNRDSFTIYICVDGQAQVTVGENSEKLVKGDTILIPAAINEVIISAKDAKILEVHI</sequence>
<dbReference type="InterPro" id="IPR014710">
    <property type="entry name" value="RmlC-like_jellyroll"/>
</dbReference>
<dbReference type="InterPro" id="IPR046457">
    <property type="entry name" value="PMI_typeI_cat"/>
</dbReference>
<protein>
    <recommendedName>
        <fullName evidence="3">Phosphohexomutase</fullName>
    </recommendedName>
    <alternativeName>
        <fullName evidence="4">Phosphomannose isomerase</fullName>
    </alternativeName>
</protein>
<evidence type="ECO:0000256" key="4">
    <source>
        <dbReference type="ARBA" id="ARBA00030762"/>
    </source>
</evidence>
<dbReference type="RefSeq" id="WP_236960151.1">
    <property type="nucleotide sequence ID" value="NZ_JAETXX010000012.1"/>
</dbReference>
<dbReference type="EMBL" id="JAETXX010000012">
    <property type="protein sequence ID" value="MCF8716148.1"/>
    <property type="molecule type" value="Genomic_DNA"/>
</dbReference>
<reference evidence="7 8" key="1">
    <citation type="submission" date="2021-01" db="EMBL/GenBank/DDBJ databases">
        <title>Genome sequencing of Joostella atrarenae M1-2 (= KCTC 23194).</title>
        <authorList>
            <person name="Zakaria M.R."/>
            <person name="Lam M.Q."/>
            <person name="Chong C.S."/>
        </authorList>
    </citation>
    <scope>NUCLEOTIDE SEQUENCE [LARGE SCALE GENOMIC DNA]</scope>
    <source>
        <strain evidence="7 8">M1-2</strain>
    </source>
</reference>
<evidence type="ECO:0000256" key="1">
    <source>
        <dbReference type="ARBA" id="ARBA00022723"/>
    </source>
</evidence>
<dbReference type="SUPFAM" id="SSF51182">
    <property type="entry name" value="RmlC-like cupins"/>
    <property type="match status" value="1"/>
</dbReference>
<dbReference type="InterPro" id="IPR051804">
    <property type="entry name" value="Carb_Metab_Reg_Kinase/Isom"/>
</dbReference>